<dbReference type="HAMAP" id="MF_00607">
    <property type="entry name" value="16SrRNA_methyltr_A"/>
    <property type="match status" value="1"/>
</dbReference>
<keyword evidence="5 7" id="KW-0949">S-adenosyl-L-methionine</keyword>
<dbReference type="Pfam" id="PF00398">
    <property type="entry name" value="RrnaAD"/>
    <property type="match status" value="1"/>
</dbReference>
<evidence type="ECO:0000313" key="10">
    <source>
        <dbReference type="EMBL" id="RIJ22250.1"/>
    </source>
</evidence>
<comment type="caution">
    <text evidence="10">The sequence shown here is derived from an EMBL/GenBank/DDBJ whole genome shotgun (WGS) entry which is preliminary data.</text>
</comment>
<dbReference type="EC" id="2.1.1.182" evidence="7"/>
<evidence type="ECO:0000256" key="4">
    <source>
        <dbReference type="ARBA" id="ARBA00022679"/>
    </source>
</evidence>
<dbReference type="AlphaFoldDB" id="A0A399QU03"/>
<dbReference type="EMBL" id="QWGB01000007">
    <property type="protein sequence ID" value="RIJ22250.1"/>
    <property type="molecule type" value="Genomic_DNA"/>
</dbReference>
<protein>
    <recommendedName>
        <fullName evidence="7">Ribosomal RNA small subunit methyltransferase A</fullName>
        <ecNumber evidence="7">2.1.1.182</ecNumber>
    </recommendedName>
    <alternativeName>
        <fullName evidence="7">16S rRNA (adenine(1518)-N(6)/adenine(1519)-N(6))-dimethyltransferase</fullName>
    </alternativeName>
    <alternativeName>
        <fullName evidence="7">16S rRNA dimethyladenosine transferase</fullName>
    </alternativeName>
    <alternativeName>
        <fullName evidence="7">16S rRNA dimethylase</fullName>
    </alternativeName>
    <alternativeName>
        <fullName evidence="7">S-adenosylmethionine-6-N', N'-adenosyl(rRNA) dimethyltransferase</fullName>
    </alternativeName>
</protein>
<dbReference type="InterPro" id="IPR023165">
    <property type="entry name" value="rRNA_Ade_diMease-like_C"/>
</dbReference>
<dbReference type="Gene3D" id="3.40.50.150">
    <property type="entry name" value="Vaccinia Virus protein VP39"/>
    <property type="match status" value="1"/>
</dbReference>
<evidence type="ECO:0000256" key="8">
    <source>
        <dbReference type="PROSITE-ProRule" id="PRU01026"/>
    </source>
</evidence>
<comment type="function">
    <text evidence="7">Specifically dimethylates two adjacent adenosines (A1518 and A1519) in the loop of a conserved hairpin near the 3'-end of 16S rRNA in the 30S particle. May play a critical role in biogenesis of 30S subunits.</text>
</comment>
<feature type="binding site" evidence="7 8">
    <location>
        <position position="69"/>
    </location>
    <ligand>
        <name>S-adenosyl-L-methionine</name>
        <dbReference type="ChEBI" id="CHEBI:59789"/>
    </ligand>
</feature>
<dbReference type="PANTHER" id="PTHR11727:SF7">
    <property type="entry name" value="DIMETHYLADENOSINE TRANSFERASE-RELATED"/>
    <property type="match status" value="1"/>
</dbReference>
<comment type="subcellular location">
    <subcellularLocation>
        <location evidence="7">Cytoplasm</location>
    </subcellularLocation>
</comment>
<keyword evidence="1 7" id="KW-0963">Cytoplasm</keyword>
<dbReference type="RefSeq" id="WP_119380169.1">
    <property type="nucleotide sequence ID" value="NZ_QWGB01000007.1"/>
</dbReference>
<dbReference type="InterPro" id="IPR020596">
    <property type="entry name" value="rRNA_Ade_Mease_Trfase_CS"/>
</dbReference>
<gene>
    <name evidence="7 10" type="primary">rsmA</name>
    <name evidence="7" type="synonym">ksgA</name>
    <name evidence="10" type="ORF">D1224_11890</name>
</gene>
<evidence type="ECO:0000256" key="5">
    <source>
        <dbReference type="ARBA" id="ARBA00022691"/>
    </source>
</evidence>
<dbReference type="PANTHER" id="PTHR11727">
    <property type="entry name" value="DIMETHYLADENOSINE TRANSFERASE"/>
    <property type="match status" value="1"/>
</dbReference>
<feature type="binding site" evidence="7 8">
    <location>
        <position position="47"/>
    </location>
    <ligand>
        <name>S-adenosyl-L-methionine</name>
        <dbReference type="ChEBI" id="CHEBI:59789"/>
    </ligand>
</feature>
<keyword evidence="11" id="KW-1185">Reference proteome</keyword>
<evidence type="ECO:0000256" key="6">
    <source>
        <dbReference type="ARBA" id="ARBA00022884"/>
    </source>
</evidence>
<evidence type="ECO:0000256" key="3">
    <source>
        <dbReference type="ARBA" id="ARBA00022603"/>
    </source>
</evidence>
<dbReference type="CDD" id="cd02440">
    <property type="entry name" value="AdoMet_MTases"/>
    <property type="match status" value="1"/>
</dbReference>
<dbReference type="SMART" id="SM00650">
    <property type="entry name" value="rADc"/>
    <property type="match status" value="1"/>
</dbReference>
<comment type="similarity">
    <text evidence="7">Belongs to the class I-like SAM-binding methyltransferase superfamily. rRNA adenine N(6)-methyltransferase family. RsmA subfamily.</text>
</comment>
<organism evidence="10 11">
    <name type="scientific">Henriciella barbarensis</name>
    <dbReference type="NCBI Taxonomy" id="86342"/>
    <lineage>
        <taxon>Bacteria</taxon>
        <taxon>Pseudomonadati</taxon>
        <taxon>Pseudomonadota</taxon>
        <taxon>Alphaproteobacteria</taxon>
        <taxon>Hyphomonadales</taxon>
        <taxon>Hyphomonadaceae</taxon>
        <taxon>Henriciella</taxon>
    </lineage>
</organism>
<dbReference type="NCBIfam" id="TIGR00755">
    <property type="entry name" value="ksgA"/>
    <property type="match status" value="1"/>
</dbReference>
<accession>A0A399QU03</accession>
<dbReference type="GO" id="GO:0003723">
    <property type="term" value="F:RNA binding"/>
    <property type="evidence" value="ECO:0007669"/>
    <property type="project" value="UniProtKB-UniRule"/>
</dbReference>
<name>A0A399QU03_9PROT</name>
<dbReference type="Proteomes" id="UP000265431">
    <property type="component" value="Unassembled WGS sequence"/>
</dbReference>
<feature type="binding site" evidence="7 8">
    <location>
        <position position="22"/>
    </location>
    <ligand>
        <name>S-adenosyl-L-methionine</name>
        <dbReference type="ChEBI" id="CHEBI:59789"/>
    </ligand>
</feature>
<evidence type="ECO:0000313" key="11">
    <source>
        <dbReference type="Proteomes" id="UP000265431"/>
    </source>
</evidence>
<dbReference type="PROSITE" id="PS01131">
    <property type="entry name" value="RRNA_A_DIMETH"/>
    <property type="match status" value="1"/>
</dbReference>
<dbReference type="InterPro" id="IPR011530">
    <property type="entry name" value="rRNA_adenine_dimethylase"/>
</dbReference>
<evidence type="ECO:0000256" key="2">
    <source>
        <dbReference type="ARBA" id="ARBA00022552"/>
    </source>
</evidence>
<dbReference type="OrthoDB" id="9814755at2"/>
<keyword evidence="3 7" id="KW-0489">Methyltransferase</keyword>
<proteinExistence type="inferred from homology"/>
<feature type="binding site" evidence="7 8">
    <location>
        <position position="20"/>
    </location>
    <ligand>
        <name>S-adenosyl-L-methionine</name>
        <dbReference type="ChEBI" id="CHEBI:59789"/>
    </ligand>
</feature>
<dbReference type="SUPFAM" id="SSF53335">
    <property type="entry name" value="S-adenosyl-L-methionine-dependent methyltransferases"/>
    <property type="match status" value="1"/>
</dbReference>
<dbReference type="Gene3D" id="1.10.8.100">
    <property type="entry name" value="Ribosomal RNA adenine dimethylase-like, domain 2"/>
    <property type="match status" value="1"/>
</dbReference>
<dbReference type="GO" id="GO:0005829">
    <property type="term" value="C:cytosol"/>
    <property type="evidence" value="ECO:0007669"/>
    <property type="project" value="TreeGrafter"/>
</dbReference>
<sequence>MTDNTPRFTEAPARKALGQHFLFDPDILRRTALAAGPVEDRTVIEVGPGPGGLTRALLNEGAAKLICVEADERFASALEAWPEAVNGRLCVYQRDARKINWASIIEESGGSTPVMIIANLPYNVGTPLLVDWLKTGDWRGEMALMFQKEVAERIVAGPGTPHYGRLAVLTHAVCEAHIALTLPPGAFRPPPKVESAVAVLTPLQPDKRFADLATLEKVSTAAFGQRRKMLRASLKALAKTRGIDATEWLEACNIDPTARAETLTQQEFRTLAETLARA</sequence>
<dbReference type="InterPro" id="IPR020598">
    <property type="entry name" value="rRNA_Ade_methylase_Trfase_N"/>
</dbReference>
<keyword evidence="4 7" id="KW-0808">Transferase</keyword>
<reference evidence="10 11" key="1">
    <citation type="submission" date="2018-08" db="EMBL/GenBank/DDBJ databases">
        <title>Henriciella mobilis sp. nov., isolated from seawater.</title>
        <authorList>
            <person name="Cheng H."/>
            <person name="Wu Y.-H."/>
            <person name="Xu X.-W."/>
            <person name="Guo L.-L."/>
        </authorList>
    </citation>
    <scope>NUCLEOTIDE SEQUENCE [LARGE SCALE GENOMIC DNA]</scope>
    <source>
        <strain evidence="10 11">CCUG66934</strain>
    </source>
</reference>
<feature type="binding site" evidence="7 8">
    <location>
        <position position="95"/>
    </location>
    <ligand>
        <name>S-adenosyl-L-methionine</name>
        <dbReference type="ChEBI" id="CHEBI:59789"/>
    </ligand>
</feature>
<dbReference type="InterPro" id="IPR001737">
    <property type="entry name" value="KsgA/Erm"/>
</dbReference>
<keyword evidence="6 7" id="KW-0694">RNA-binding</keyword>
<comment type="catalytic activity">
    <reaction evidence="7">
        <text>adenosine(1518)/adenosine(1519) in 16S rRNA + 4 S-adenosyl-L-methionine = N(6)-dimethyladenosine(1518)/N(6)-dimethyladenosine(1519) in 16S rRNA + 4 S-adenosyl-L-homocysteine + 4 H(+)</text>
        <dbReference type="Rhea" id="RHEA:19609"/>
        <dbReference type="Rhea" id="RHEA-COMP:10232"/>
        <dbReference type="Rhea" id="RHEA-COMP:10233"/>
        <dbReference type="ChEBI" id="CHEBI:15378"/>
        <dbReference type="ChEBI" id="CHEBI:57856"/>
        <dbReference type="ChEBI" id="CHEBI:59789"/>
        <dbReference type="ChEBI" id="CHEBI:74411"/>
        <dbReference type="ChEBI" id="CHEBI:74493"/>
        <dbReference type="EC" id="2.1.1.182"/>
    </reaction>
</comment>
<dbReference type="PROSITE" id="PS51689">
    <property type="entry name" value="SAM_RNA_A_N6_MT"/>
    <property type="match status" value="1"/>
</dbReference>
<evidence type="ECO:0000259" key="9">
    <source>
        <dbReference type="SMART" id="SM00650"/>
    </source>
</evidence>
<evidence type="ECO:0000256" key="7">
    <source>
        <dbReference type="HAMAP-Rule" id="MF_00607"/>
    </source>
</evidence>
<keyword evidence="2 7" id="KW-0698">rRNA processing</keyword>
<evidence type="ECO:0000256" key="1">
    <source>
        <dbReference type="ARBA" id="ARBA00022490"/>
    </source>
</evidence>
<feature type="domain" description="Ribosomal RNA adenine methylase transferase N-terminal" evidence="9">
    <location>
        <begin position="27"/>
        <end position="204"/>
    </location>
</feature>
<dbReference type="GO" id="GO:0052908">
    <property type="term" value="F:16S rRNA (adenine(1518)-N(6)/adenine(1519)-N(6))-dimethyltransferase activity"/>
    <property type="evidence" value="ECO:0007669"/>
    <property type="project" value="UniProtKB-EC"/>
</dbReference>
<feature type="binding site" evidence="7 8">
    <location>
        <position position="119"/>
    </location>
    <ligand>
        <name>S-adenosyl-L-methionine</name>
        <dbReference type="ChEBI" id="CHEBI:59789"/>
    </ligand>
</feature>
<dbReference type="InterPro" id="IPR029063">
    <property type="entry name" value="SAM-dependent_MTases_sf"/>
</dbReference>